<organism evidence="1">
    <name type="scientific">Pandoravirus quercus</name>
    <dbReference type="NCBI Taxonomy" id="2107709"/>
    <lineage>
        <taxon>Viruses</taxon>
        <taxon>Pandoravirus</taxon>
    </lineage>
</organism>
<proteinExistence type="predicted"/>
<dbReference type="KEGG" id="vg:36844289"/>
<dbReference type="Proteomes" id="UP000248852">
    <property type="component" value="Segment"/>
</dbReference>
<gene>
    <name evidence="1" type="ORF">pqer_cds_726</name>
</gene>
<sequence>MGEPLFFSWTWPSDGGTWRGRRPSRICVGVTSAERWPAGSCTTSFFGWADLAAAKTVAYRIQVCACNLFKMPIGRAAFCAT</sequence>
<reference evidence="1" key="1">
    <citation type="journal article" date="2018" name="Nat. Commun.">
        <title>Diversity and evolution of the emerging Pandoraviridae family.</title>
        <authorList>
            <person name="Legendre M."/>
            <person name="Fabre E."/>
            <person name="Poirot O."/>
            <person name="Jeudy S."/>
            <person name="Lartigue A."/>
            <person name="Alempic J.M."/>
            <person name="Beucher L."/>
            <person name="Philippe N."/>
            <person name="Bertaux L."/>
            <person name="Christo-Foroux E."/>
            <person name="Labadie K."/>
            <person name="Coute Y."/>
            <person name="Abergel C."/>
            <person name="Claverie J.M."/>
        </authorList>
    </citation>
    <scope>NUCLEOTIDE SEQUENCE [LARGE SCALE GENOMIC DNA]</scope>
    <source>
        <strain evidence="1">Quercus</strain>
    </source>
</reference>
<evidence type="ECO:0000313" key="1">
    <source>
        <dbReference type="EMBL" id="AVK75148.1"/>
    </source>
</evidence>
<dbReference type="GeneID" id="36844289"/>
<dbReference type="RefSeq" id="YP_009483417.1">
    <property type="nucleotide sequence ID" value="NC_037667.1"/>
</dbReference>
<accession>A0A2U7U9M0</accession>
<name>A0A2U7U9M0_9VIRU</name>
<protein>
    <submittedName>
        <fullName evidence="1">Uncharacterized protein</fullName>
    </submittedName>
</protein>
<dbReference type="EMBL" id="MG011689">
    <property type="protein sequence ID" value="AVK75148.1"/>
    <property type="molecule type" value="Genomic_DNA"/>
</dbReference>